<reference evidence="1 2" key="1">
    <citation type="submission" date="2024-01" db="EMBL/GenBank/DDBJ databases">
        <authorList>
            <consortium name="Genoscope - CEA"/>
            <person name="William W."/>
        </authorList>
    </citation>
    <scope>NUCLEOTIDE SEQUENCE [LARGE SCALE GENOMIC DNA]</scope>
    <source>
        <strain evidence="1 2">29B2s-10</strain>
    </source>
</reference>
<dbReference type="EMBL" id="OZ004258">
    <property type="protein sequence ID" value="CAK7914720.1"/>
    <property type="molecule type" value="Genomic_DNA"/>
</dbReference>
<organism evidence="1 2">
    <name type="scientific">[Candida] anglica</name>
    <dbReference type="NCBI Taxonomy" id="148631"/>
    <lineage>
        <taxon>Eukaryota</taxon>
        <taxon>Fungi</taxon>
        <taxon>Dikarya</taxon>
        <taxon>Ascomycota</taxon>
        <taxon>Saccharomycotina</taxon>
        <taxon>Pichiomycetes</taxon>
        <taxon>Debaryomycetaceae</taxon>
        <taxon>Kurtzmaniella</taxon>
    </lineage>
</organism>
<evidence type="ECO:0008006" key="3">
    <source>
        <dbReference type="Google" id="ProtNLM"/>
    </source>
</evidence>
<dbReference type="Pfam" id="PF05676">
    <property type="entry name" value="NDUF_B7"/>
    <property type="match status" value="1"/>
</dbReference>
<accession>A0ABP0EI05</accession>
<protein>
    <recommendedName>
        <fullName evidence="3">NADH dehydrogenase [ubiquinone] 1 beta subcomplex subunit 7</fullName>
    </recommendedName>
</protein>
<evidence type="ECO:0000313" key="1">
    <source>
        <dbReference type="EMBL" id="CAK7914720.1"/>
    </source>
</evidence>
<sequence length="71" mass="8282">MTAEKYEYPALASQEDMDAHDVPFVHRDHCAAPLIEYYKCLDKGTSFCAKTKDEFFKCQYFTLKDRLAAHK</sequence>
<dbReference type="InterPro" id="IPR008698">
    <property type="entry name" value="NDUB7"/>
</dbReference>
<evidence type="ECO:0000313" key="2">
    <source>
        <dbReference type="Proteomes" id="UP001497600"/>
    </source>
</evidence>
<gene>
    <name evidence="1" type="ORF">CAAN4_F17766</name>
</gene>
<keyword evidence="2" id="KW-1185">Reference proteome</keyword>
<proteinExistence type="predicted"/>
<dbReference type="Proteomes" id="UP001497600">
    <property type="component" value="Chromosome F"/>
</dbReference>
<name>A0ABP0EI05_9ASCO</name>